<dbReference type="EMBL" id="WBZB01000008">
    <property type="protein sequence ID" value="KAB3532512.1"/>
    <property type="molecule type" value="Genomic_DNA"/>
</dbReference>
<keyword evidence="2" id="KW-1185">Reference proteome</keyword>
<comment type="caution">
    <text evidence="1">The sequence shown here is derived from an EMBL/GenBank/DDBJ whole genome shotgun (WGS) entry which is preliminary data.</text>
</comment>
<protein>
    <submittedName>
        <fullName evidence="1">Uncharacterized protein</fullName>
    </submittedName>
</protein>
<name>A0A833MB78_9FIRM</name>
<reference evidence="1 2" key="1">
    <citation type="submission" date="2019-10" db="EMBL/GenBank/DDBJ databases">
        <title>Alkaliphilus serpentinus sp. nov. and Alkaliphilus pronyensis sp. nov., two novel anaerobic alkaliphilic species isolated from the serpentinized-hosted hydrothermal field of the Prony Bay (New Caledonia).</title>
        <authorList>
            <person name="Postec A."/>
        </authorList>
    </citation>
    <scope>NUCLEOTIDE SEQUENCE [LARGE SCALE GENOMIC DNA]</scope>
    <source>
        <strain evidence="1 2">LacT</strain>
    </source>
</reference>
<dbReference type="RefSeq" id="WP_151864762.1">
    <property type="nucleotide sequence ID" value="NZ_WBZB01000008.1"/>
</dbReference>
<proteinExistence type="predicted"/>
<dbReference type="OrthoDB" id="2383at2"/>
<dbReference type="Proteomes" id="UP000465601">
    <property type="component" value="Unassembled WGS sequence"/>
</dbReference>
<organism evidence="1 2">
    <name type="scientific">Alkaliphilus serpentinus</name>
    <dbReference type="NCBI Taxonomy" id="1482731"/>
    <lineage>
        <taxon>Bacteria</taxon>
        <taxon>Bacillati</taxon>
        <taxon>Bacillota</taxon>
        <taxon>Clostridia</taxon>
        <taxon>Peptostreptococcales</taxon>
        <taxon>Natronincolaceae</taxon>
        <taxon>Alkaliphilus</taxon>
    </lineage>
</organism>
<sequence>MLFLRMGPRFLFIRTEEIEKMKDFLEAQLNGVEIDFHPGMERASEDSTLCFLTGTNFEKTCIEDAKVIVLINDVASAILTAIINSHVSQLLHRVDMGPSSIVMRVASNGQKIIDRLIRDFNGEAVSWIDGIRKGEKDDTIITFTSKAINGPLAEKDFFERKLLIPQPSRVVQKRLRVEGLQYITQSLNDSQWYELRINIYDSMGKYQENYDRLIYILSKLELGMILGESWTKDHALMLYSVLAYQIRLFTFYTPQEIKELLLALEYNLEGKRLVDFDLYYRNKKISWRDINKSKGRKDKLQEAANYRKSLYLRLEEADIKTLEEMEKPL</sequence>
<accession>A0A833MB78</accession>
<evidence type="ECO:0000313" key="2">
    <source>
        <dbReference type="Proteomes" id="UP000465601"/>
    </source>
</evidence>
<evidence type="ECO:0000313" key="1">
    <source>
        <dbReference type="EMBL" id="KAB3532512.1"/>
    </source>
</evidence>
<dbReference type="AlphaFoldDB" id="A0A833MB78"/>
<gene>
    <name evidence="1" type="ORF">F8153_02425</name>
</gene>